<dbReference type="InterPro" id="IPR015943">
    <property type="entry name" value="WD40/YVTN_repeat-like_dom_sf"/>
</dbReference>
<comment type="caution">
    <text evidence="4">The sequence shown here is derived from an EMBL/GenBank/DDBJ whole genome shotgun (WGS) entry which is preliminary data.</text>
</comment>
<dbReference type="InterPro" id="IPR048720">
    <property type="entry name" value="PROPPIN"/>
</dbReference>
<sequence>MSFVVLPPQTTTSSAVGSSGLNHGNVLVGSSSSSLEGNSSDHRPNVLFLGFNQDSSLIGYGTDRGFKIISCLYGHYKNEFDVKFIDGGIGYVGFMDGDKDMVALVGGGYRPAFSKNKLIFYNFKEKKVVNELLCPRYVISVHSRQDFFVAVSEEMIVSFDMQTRKQIHSWKTGFNTRGLCSMVYQKDQQQFLLAFPDETVGSVKLVRICSLSYKIVEEKVINAHESSIRCFQLSYDGSLLATASEKGTLIRLFHTSSGEKKEEFRRGNTTSTIYSICFSHDNNYVACVSSNGTLHIFVVDLESWKNTRKITSNSWSDWFNNLYKAEATSVFKQRNIDGVAICSFDPNDESVMLCTDKGVYMNLKFDWSCSSGTLNEEAVEHQMANID</sequence>
<dbReference type="Pfam" id="PF21032">
    <property type="entry name" value="PROPPIN"/>
    <property type="match status" value="1"/>
</dbReference>
<evidence type="ECO:0000313" key="5">
    <source>
        <dbReference type="Proteomes" id="UP000816034"/>
    </source>
</evidence>
<dbReference type="InterPro" id="IPR036322">
    <property type="entry name" value="WD40_repeat_dom_sf"/>
</dbReference>
<keyword evidence="2" id="KW-0677">Repeat</keyword>
<name>A0AA88GIY2_NAELO</name>
<protein>
    <submittedName>
        <fullName evidence="4">Uncharacterized protein</fullName>
    </submittedName>
</protein>
<dbReference type="InterPro" id="IPR001680">
    <property type="entry name" value="WD40_rpt"/>
</dbReference>
<comment type="similarity">
    <text evidence="3">Belongs to the WD repeat PROPPIN family.</text>
</comment>
<gene>
    <name evidence="4" type="ORF">C9374_008355</name>
</gene>
<dbReference type="RefSeq" id="XP_044545474.1">
    <property type="nucleotide sequence ID" value="XM_044698422.1"/>
</dbReference>
<dbReference type="SMART" id="SM00320">
    <property type="entry name" value="WD40"/>
    <property type="match status" value="2"/>
</dbReference>
<evidence type="ECO:0000313" key="4">
    <source>
        <dbReference type="EMBL" id="KAG2378212.1"/>
    </source>
</evidence>
<evidence type="ECO:0000256" key="1">
    <source>
        <dbReference type="ARBA" id="ARBA00022574"/>
    </source>
</evidence>
<accession>A0AA88GIY2</accession>
<dbReference type="GeneID" id="68100809"/>
<proteinExistence type="inferred from homology"/>
<dbReference type="Gene3D" id="2.130.10.10">
    <property type="entry name" value="YVTN repeat-like/Quinoprotein amine dehydrogenase"/>
    <property type="match status" value="1"/>
</dbReference>
<dbReference type="EMBL" id="PYSW02000034">
    <property type="protein sequence ID" value="KAG2378212.1"/>
    <property type="molecule type" value="Genomic_DNA"/>
</dbReference>
<dbReference type="Proteomes" id="UP000816034">
    <property type="component" value="Unassembled WGS sequence"/>
</dbReference>
<evidence type="ECO:0000256" key="2">
    <source>
        <dbReference type="ARBA" id="ARBA00022737"/>
    </source>
</evidence>
<dbReference type="SUPFAM" id="SSF50978">
    <property type="entry name" value="WD40 repeat-like"/>
    <property type="match status" value="1"/>
</dbReference>
<dbReference type="GO" id="GO:0005737">
    <property type="term" value="C:cytoplasm"/>
    <property type="evidence" value="ECO:0007669"/>
    <property type="project" value="UniProtKB-ARBA"/>
</dbReference>
<organism evidence="4 5">
    <name type="scientific">Naegleria lovaniensis</name>
    <name type="common">Amoeba</name>
    <dbReference type="NCBI Taxonomy" id="51637"/>
    <lineage>
        <taxon>Eukaryota</taxon>
        <taxon>Discoba</taxon>
        <taxon>Heterolobosea</taxon>
        <taxon>Tetramitia</taxon>
        <taxon>Eutetramitia</taxon>
        <taxon>Vahlkampfiidae</taxon>
        <taxon>Naegleria</taxon>
    </lineage>
</organism>
<reference evidence="4 5" key="1">
    <citation type="journal article" date="2018" name="BMC Genomics">
        <title>The genome of Naegleria lovaniensis, the basis for a comparative approach to unravel pathogenicity factors of the human pathogenic amoeba N. fowleri.</title>
        <authorList>
            <person name="Liechti N."/>
            <person name="Schurch N."/>
            <person name="Bruggmann R."/>
            <person name="Wittwer M."/>
        </authorList>
    </citation>
    <scope>NUCLEOTIDE SEQUENCE [LARGE SCALE GENOMIC DNA]</scope>
    <source>
        <strain evidence="4 5">ATCC 30569</strain>
    </source>
</reference>
<keyword evidence="5" id="KW-1185">Reference proteome</keyword>
<evidence type="ECO:0000256" key="3">
    <source>
        <dbReference type="ARBA" id="ARBA00025740"/>
    </source>
</evidence>
<dbReference type="PANTHER" id="PTHR11227">
    <property type="entry name" value="WD-REPEAT PROTEIN INTERACTING WITH PHOSPHOINOSIDES WIPI -RELATED"/>
    <property type="match status" value="1"/>
</dbReference>
<dbReference type="AlphaFoldDB" id="A0AA88GIY2"/>
<keyword evidence="1" id="KW-0853">WD repeat</keyword>